<evidence type="ECO:0000313" key="8">
    <source>
        <dbReference type="Proteomes" id="UP000293342"/>
    </source>
</evidence>
<dbReference type="NCBIfam" id="TIGR00374">
    <property type="entry name" value="flippase-like domain"/>
    <property type="match status" value="1"/>
</dbReference>
<feature type="transmembrane region" description="Helical" evidence="6">
    <location>
        <begin position="272"/>
        <end position="291"/>
    </location>
</feature>
<keyword evidence="8" id="KW-1185">Reference proteome</keyword>
<keyword evidence="5 6" id="KW-0472">Membrane</keyword>
<evidence type="ECO:0000256" key="1">
    <source>
        <dbReference type="ARBA" id="ARBA00004651"/>
    </source>
</evidence>
<dbReference type="PANTHER" id="PTHR39087">
    <property type="entry name" value="UPF0104 MEMBRANE PROTEIN MJ1595"/>
    <property type="match status" value="1"/>
</dbReference>
<feature type="transmembrane region" description="Helical" evidence="6">
    <location>
        <begin position="12"/>
        <end position="37"/>
    </location>
</feature>
<proteinExistence type="predicted"/>
<evidence type="ECO:0000256" key="2">
    <source>
        <dbReference type="ARBA" id="ARBA00022475"/>
    </source>
</evidence>
<name>A0A4R0JYS0_9ACTN</name>
<dbReference type="GO" id="GO:0005886">
    <property type="term" value="C:plasma membrane"/>
    <property type="evidence" value="ECO:0007669"/>
    <property type="project" value="UniProtKB-SubCell"/>
</dbReference>
<accession>A0A4R0JYS0</accession>
<dbReference type="Pfam" id="PF03706">
    <property type="entry name" value="LPG_synthase_TM"/>
    <property type="match status" value="1"/>
</dbReference>
<reference evidence="7 8" key="1">
    <citation type="submission" date="2019-02" db="EMBL/GenBank/DDBJ databases">
        <title>Kribbella capetownensis sp. nov. and Kribbella speibonae sp. nov., isolated from soil.</title>
        <authorList>
            <person name="Curtis S.M."/>
            <person name="Norton I."/>
            <person name="Everest G.J."/>
            <person name="Meyers P.R."/>
        </authorList>
    </citation>
    <scope>NUCLEOTIDE SEQUENCE [LARGE SCALE GENOMIC DNA]</scope>
    <source>
        <strain evidence="7 8">YM53</strain>
    </source>
</reference>
<dbReference type="AlphaFoldDB" id="A0A4R0JYS0"/>
<evidence type="ECO:0000256" key="3">
    <source>
        <dbReference type="ARBA" id="ARBA00022692"/>
    </source>
</evidence>
<evidence type="ECO:0000256" key="6">
    <source>
        <dbReference type="SAM" id="Phobius"/>
    </source>
</evidence>
<keyword evidence="2" id="KW-1003">Cell membrane</keyword>
<dbReference type="Proteomes" id="UP000293342">
    <property type="component" value="Unassembled WGS sequence"/>
</dbReference>
<dbReference type="PANTHER" id="PTHR39087:SF2">
    <property type="entry name" value="UPF0104 MEMBRANE PROTEIN MJ1595"/>
    <property type="match status" value="1"/>
</dbReference>
<comment type="subcellular location">
    <subcellularLocation>
        <location evidence="1">Cell membrane</location>
        <topology evidence="1">Multi-pass membrane protein</topology>
    </subcellularLocation>
</comment>
<comment type="caution">
    <text evidence="7">The sequence shown here is derived from an EMBL/GenBank/DDBJ whole genome shotgun (WGS) entry which is preliminary data.</text>
</comment>
<protein>
    <submittedName>
        <fullName evidence="7">Flippase-like domain-containing protein</fullName>
    </submittedName>
</protein>
<dbReference type="RefSeq" id="WP_131511465.1">
    <property type="nucleotide sequence ID" value="NZ_SJKD01000001.1"/>
</dbReference>
<evidence type="ECO:0000256" key="5">
    <source>
        <dbReference type="ARBA" id="ARBA00023136"/>
    </source>
</evidence>
<organism evidence="7 8">
    <name type="scientific">Kribbella capetownensis</name>
    <dbReference type="NCBI Taxonomy" id="1572659"/>
    <lineage>
        <taxon>Bacteria</taxon>
        <taxon>Bacillati</taxon>
        <taxon>Actinomycetota</taxon>
        <taxon>Actinomycetes</taxon>
        <taxon>Propionibacteriales</taxon>
        <taxon>Kribbellaceae</taxon>
        <taxon>Kribbella</taxon>
    </lineage>
</organism>
<sequence>MRVAGGALVRRWGGRAVGLAITGAGLYIVAPSLLSLFGTWPRLADIEPWWFPALVVLETCSFAALWWLARLALAQRAGDGEPSPVQSGWGTIATAQLAGNAASKVVPGGPAAGGVLQARLLIQAGQPAAVVASALTAIGLITTGVLLLLPILTVPALLVGPPPAKQLELGLLVSLVLAIVIVGLGVTALTWTRFVVLIGRAAGRVIHLVKRSVTADSCSATLIAQRDRVAAAFEGHWWKAVFAAAANRMFDYAALVVALAALNAHARPSEVLLAYVVAQALTLIPITPGGLGFVDAGLTALLVVIGISADTALIGTLLYRLISFWLPIPVGLLAWTGWRIHLHITRPSRKKAAEPPAAGDDE</sequence>
<keyword evidence="3 6" id="KW-0812">Transmembrane</keyword>
<feature type="transmembrane region" description="Helical" evidence="6">
    <location>
        <begin position="324"/>
        <end position="342"/>
    </location>
</feature>
<evidence type="ECO:0000313" key="7">
    <source>
        <dbReference type="EMBL" id="TCC52731.1"/>
    </source>
</evidence>
<dbReference type="OrthoDB" id="4481258at2"/>
<feature type="transmembrane region" description="Helical" evidence="6">
    <location>
        <begin position="49"/>
        <end position="69"/>
    </location>
</feature>
<dbReference type="InterPro" id="IPR022791">
    <property type="entry name" value="L-PG_synthase/AglD"/>
</dbReference>
<feature type="transmembrane region" description="Helical" evidence="6">
    <location>
        <begin position="298"/>
        <end position="318"/>
    </location>
</feature>
<evidence type="ECO:0000256" key="4">
    <source>
        <dbReference type="ARBA" id="ARBA00022989"/>
    </source>
</evidence>
<keyword evidence="4 6" id="KW-1133">Transmembrane helix</keyword>
<feature type="transmembrane region" description="Helical" evidence="6">
    <location>
        <begin position="128"/>
        <end position="149"/>
    </location>
</feature>
<dbReference type="EMBL" id="SJKD01000001">
    <property type="protein sequence ID" value="TCC52731.1"/>
    <property type="molecule type" value="Genomic_DNA"/>
</dbReference>
<gene>
    <name evidence="7" type="ORF">E0H75_02965</name>
</gene>
<feature type="transmembrane region" description="Helical" evidence="6">
    <location>
        <begin position="169"/>
        <end position="191"/>
    </location>
</feature>